<dbReference type="Pfam" id="PF10256">
    <property type="entry name" value="Erf4"/>
    <property type="match status" value="1"/>
</dbReference>
<keyword evidence="3" id="KW-0812">Transmembrane</keyword>
<feature type="transmembrane region" description="Helical" evidence="3">
    <location>
        <begin position="80"/>
        <end position="100"/>
    </location>
</feature>
<dbReference type="InterPro" id="IPR019383">
    <property type="entry name" value="Golgin_A_7/ERF4"/>
</dbReference>
<feature type="domain" description="Golgin subfamily A member 7/ERF4" evidence="4">
    <location>
        <begin position="40"/>
        <end position="131"/>
    </location>
</feature>
<dbReference type="AlphaFoldDB" id="A0A0M3HSQ5"/>
<dbReference type="WBParaSite" id="ALUE_0000554001-mRNA-1">
    <property type="protein sequence ID" value="ALUE_0000554001-mRNA-1"/>
    <property type="gene ID" value="ALUE_0000554001"/>
</dbReference>
<comment type="subcellular location">
    <subcellularLocation>
        <location evidence="1">Membrane</location>
    </subcellularLocation>
</comment>
<keyword evidence="5" id="KW-1185">Reference proteome</keyword>
<dbReference type="PANTHER" id="PTHR13005">
    <property type="entry name" value="CYSTEINE-RICH HYDROPHOBIC DOMAIN PROTEIN BRAIN X-LINKED PROTEIN"/>
    <property type="match status" value="1"/>
</dbReference>
<dbReference type="PANTHER" id="PTHR13005:SF4">
    <property type="entry name" value="CYSTEINE-RICH HYDROPHOBIC PROTEIN"/>
    <property type="match status" value="1"/>
</dbReference>
<evidence type="ECO:0000313" key="6">
    <source>
        <dbReference type="WBParaSite" id="ALUE_0000554001-mRNA-1"/>
    </source>
</evidence>
<proteinExistence type="predicted"/>
<dbReference type="GO" id="GO:0016020">
    <property type="term" value="C:membrane"/>
    <property type="evidence" value="ECO:0007669"/>
    <property type="project" value="UniProtKB-SubCell"/>
</dbReference>
<sequence length="161" mass="18345">MSADIDVIESDDDVIPCATRNREPIIIRGVGHMTMFGLNSRFDTEFPSVLTGRLAPEELADTMRRINNVLSRTMPNNARWLVCGLLFCCCTVGCSLWPVVCLNKRTVHTLEKTLDHENQSLYNKLGLHWRLVRRPVDLNHSMTEYVLLLEMLPKAPLLLPD</sequence>
<organism evidence="5 6">
    <name type="scientific">Ascaris lumbricoides</name>
    <name type="common">Giant roundworm</name>
    <dbReference type="NCBI Taxonomy" id="6252"/>
    <lineage>
        <taxon>Eukaryota</taxon>
        <taxon>Metazoa</taxon>
        <taxon>Ecdysozoa</taxon>
        <taxon>Nematoda</taxon>
        <taxon>Chromadorea</taxon>
        <taxon>Rhabditida</taxon>
        <taxon>Spirurina</taxon>
        <taxon>Ascaridomorpha</taxon>
        <taxon>Ascaridoidea</taxon>
        <taxon>Ascarididae</taxon>
        <taxon>Ascaris</taxon>
    </lineage>
</organism>
<evidence type="ECO:0000256" key="3">
    <source>
        <dbReference type="SAM" id="Phobius"/>
    </source>
</evidence>
<dbReference type="InterPro" id="IPR039735">
    <property type="entry name" value="CHIC1/2"/>
</dbReference>
<evidence type="ECO:0000313" key="5">
    <source>
        <dbReference type="Proteomes" id="UP000036681"/>
    </source>
</evidence>
<accession>A0A0M3HSQ5</accession>
<dbReference type="Proteomes" id="UP000036681">
    <property type="component" value="Unplaced"/>
</dbReference>
<reference evidence="6" key="1">
    <citation type="submission" date="2017-02" db="UniProtKB">
        <authorList>
            <consortium name="WormBaseParasite"/>
        </authorList>
    </citation>
    <scope>IDENTIFICATION</scope>
</reference>
<evidence type="ECO:0000256" key="1">
    <source>
        <dbReference type="ARBA" id="ARBA00004370"/>
    </source>
</evidence>
<evidence type="ECO:0000256" key="2">
    <source>
        <dbReference type="ARBA" id="ARBA00023136"/>
    </source>
</evidence>
<evidence type="ECO:0000259" key="4">
    <source>
        <dbReference type="Pfam" id="PF10256"/>
    </source>
</evidence>
<name>A0A0M3HSQ5_ASCLU</name>
<keyword evidence="3" id="KW-1133">Transmembrane helix</keyword>
<protein>
    <submittedName>
        <fullName evidence="6">Erf4 domain-containing protein</fullName>
    </submittedName>
</protein>
<keyword evidence="2 3" id="KW-0472">Membrane</keyword>